<reference evidence="1" key="1">
    <citation type="submission" date="2019-08" db="EMBL/GenBank/DDBJ databases">
        <authorList>
            <person name="Kucharzyk K."/>
            <person name="Murdoch R.W."/>
            <person name="Higgins S."/>
            <person name="Loffler F."/>
        </authorList>
    </citation>
    <scope>NUCLEOTIDE SEQUENCE</scope>
</reference>
<name>A0A644WFL8_9ZZZZ</name>
<organism evidence="1">
    <name type="scientific">bioreactor metagenome</name>
    <dbReference type="NCBI Taxonomy" id="1076179"/>
    <lineage>
        <taxon>unclassified sequences</taxon>
        <taxon>metagenomes</taxon>
        <taxon>ecological metagenomes</taxon>
    </lineage>
</organism>
<protein>
    <submittedName>
        <fullName evidence="1">Uncharacterized protein</fullName>
    </submittedName>
</protein>
<accession>A0A644WFL8</accession>
<dbReference type="EMBL" id="VSSQ01000885">
    <property type="protein sequence ID" value="MPM02645.1"/>
    <property type="molecule type" value="Genomic_DNA"/>
</dbReference>
<evidence type="ECO:0000313" key="1">
    <source>
        <dbReference type="EMBL" id="MPM02645.1"/>
    </source>
</evidence>
<sequence>MENTVGCKNYLDENSPGYVVEYRGNFKDEIDKVDYACGDKRNICITRYSSSKCR</sequence>
<gene>
    <name evidence="1" type="ORF">SDC9_48900</name>
</gene>
<proteinExistence type="predicted"/>
<dbReference type="AlphaFoldDB" id="A0A644WFL8"/>
<comment type="caution">
    <text evidence="1">The sequence shown here is derived from an EMBL/GenBank/DDBJ whole genome shotgun (WGS) entry which is preliminary data.</text>
</comment>